<dbReference type="PANTHER" id="PTHR42085">
    <property type="entry name" value="F-BOX DOMAIN-CONTAINING PROTEIN"/>
    <property type="match status" value="1"/>
</dbReference>
<evidence type="ECO:0000313" key="2">
    <source>
        <dbReference type="EMBL" id="WPB05610.1"/>
    </source>
</evidence>
<dbReference type="InterPro" id="IPR038883">
    <property type="entry name" value="AN11006-like"/>
</dbReference>
<dbReference type="RefSeq" id="XP_065459347.1">
    <property type="nucleotide sequence ID" value="XM_065603275.1"/>
</dbReference>
<evidence type="ECO:0000313" key="3">
    <source>
        <dbReference type="Proteomes" id="UP001302367"/>
    </source>
</evidence>
<evidence type="ECO:0008006" key="4">
    <source>
        <dbReference type="Google" id="ProtNLM"/>
    </source>
</evidence>
<feature type="compositionally biased region" description="Basic residues" evidence="1">
    <location>
        <begin position="1"/>
        <end position="10"/>
    </location>
</feature>
<dbReference type="Proteomes" id="UP001302367">
    <property type="component" value="Chromosome 7"/>
</dbReference>
<organism evidence="2 3">
    <name type="scientific">Cercospora beticola</name>
    <name type="common">Sugarbeet leaf spot fungus</name>
    <dbReference type="NCBI Taxonomy" id="122368"/>
    <lineage>
        <taxon>Eukaryota</taxon>
        <taxon>Fungi</taxon>
        <taxon>Dikarya</taxon>
        <taxon>Ascomycota</taxon>
        <taxon>Pezizomycotina</taxon>
        <taxon>Dothideomycetes</taxon>
        <taxon>Dothideomycetidae</taxon>
        <taxon>Mycosphaerellales</taxon>
        <taxon>Mycosphaerellaceae</taxon>
        <taxon>Cercospora</taxon>
    </lineage>
</organism>
<reference evidence="2 3" key="1">
    <citation type="submission" date="2023-09" db="EMBL/GenBank/DDBJ databases">
        <title>Complete-Gapless Cercospora beticola genome.</title>
        <authorList>
            <person name="Wyatt N.A."/>
            <person name="Spanner R.E."/>
            <person name="Bolton M.D."/>
        </authorList>
    </citation>
    <scope>NUCLEOTIDE SEQUENCE [LARGE SCALE GENOMIC DNA]</scope>
    <source>
        <strain evidence="2">Cb09-40</strain>
    </source>
</reference>
<dbReference type="EMBL" id="CP134190">
    <property type="protein sequence ID" value="WPB05610.1"/>
    <property type="molecule type" value="Genomic_DNA"/>
</dbReference>
<feature type="region of interest" description="Disordered" evidence="1">
    <location>
        <begin position="1"/>
        <end position="45"/>
    </location>
</feature>
<name>A0ABZ0P1V1_CERBT</name>
<dbReference type="GeneID" id="90644640"/>
<keyword evidence="3" id="KW-1185">Reference proteome</keyword>
<dbReference type="PANTHER" id="PTHR42085:SF2">
    <property type="entry name" value="F-BOX DOMAIN-CONTAINING PROTEIN"/>
    <property type="match status" value="1"/>
</dbReference>
<feature type="compositionally biased region" description="Polar residues" evidence="1">
    <location>
        <begin position="26"/>
        <end position="45"/>
    </location>
</feature>
<protein>
    <recommendedName>
        <fullName evidence="4">F-box domain-containing protein</fullName>
    </recommendedName>
</protein>
<gene>
    <name evidence="2" type="ORF">RHO25_010263</name>
</gene>
<evidence type="ECO:0000256" key="1">
    <source>
        <dbReference type="SAM" id="MobiDB-lite"/>
    </source>
</evidence>
<sequence length="223" mass="25190">MAARRRKHKTNSGSAPVKRRARGRKSTSANKQASNTADSTTSTVDQPEEKAFRFLDLPTEIRLLVYEHLLVANTSLKLRPPTKVWKNVSGGKYDLHPSIIATCQLVYLEAVPILYGCNEFEMTDIFDILGLSPLLNRYREHASRVTAIHVDYDVGKWSIREILSLLKGCKALSKLTIGRAVWSYYEDAQAFAKAFGPLARMLHKNQQKKQDVKPRDVLDGLHL</sequence>
<proteinExistence type="predicted"/>
<accession>A0ABZ0P1V1</accession>